<proteinExistence type="predicted"/>
<keyword evidence="2" id="KW-1185">Reference proteome</keyword>
<protein>
    <submittedName>
        <fullName evidence="1">Uncharacterized protein</fullName>
    </submittedName>
</protein>
<evidence type="ECO:0000313" key="2">
    <source>
        <dbReference type="Proteomes" id="UP000238954"/>
    </source>
</evidence>
<dbReference type="OrthoDB" id="7478829at2"/>
<dbReference type="EMBL" id="PHFW01000002">
    <property type="protein sequence ID" value="PQM27663.1"/>
    <property type="molecule type" value="Genomic_DNA"/>
</dbReference>
<sequence length="257" mass="28957">MSLTFAEAQFLVSLVAGIQPEKGETFRSRLKQWQKMGFPEGTKVGRGVKAQYGARQILQLVLLVKLLRIGLTPERAQSVIKEAWTRFMGGFVEALICMSNGEDHLHYFTIQLDALSELTTPGGSDHMHAFVDVFTDTEMLMAWDEPDDDWTEEERQQQAYSSFLVKNRMAVSIIVEIDSLLVWIWAGLEVLKKGPEVFADEFADWERLCREIDFQSQPSQEHFDTDAHNQSIALRPNGIDRVAAAGAALLKVPKVNG</sequence>
<dbReference type="RefSeq" id="WP_105997924.1">
    <property type="nucleotide sequence ID" value="NZ_CM009578.1"/>
</dbReference>
<name>A0A2S8B5P7_9SPHN</name>
<comment type="caution">
    <text evidence="1">The sequence shown here is derived from an EMBL/GenBank/DDBJ whole genome shotgun (WGS) entry which is preliminary data.</text>
</comment>
<organism evidence="1 2">
    <name type="scientific">Sphingopyxis lindanitolerans</name>
    <dbReference type="NCBI Taxonomy" id="2054227"/>
    <lineage>
        <taxon>Bacteria</taxon>
        <taxon>Pseudomonadati</taxon>
        <taxon>Pseudomonadota</taxon>
        <taxon>Alphaproteobacteria</taxon>
        <taxon>Sphingomonadales</taxon>
        <taxon>Sphingomonadaceae</taxon>
        <taxon>Sphingopyxis</taxon>
    </lineage>
</organism>
<dbReference type="AlphaFoldDB" id="A0A2S8B5P7"/>
<dbReference type="Proteomes" id="UP000238954">
    <property type="component" value="Chromosome"/>
</dbReference>
<gene>
    <name evidence="1" type="ORF">CVO77_03575</name>
</gene>
<accession>A0A2S8B5P7</accession>
<evidence type="ECO:0000313" key="1">
    <source>
        <dbReference type="EMBL" id="PQM27663.1"/>
    </source>
</evidence>
<reference evidence="2" key="1">
    <citation type="submission" date="2017-11" db="EMBL/GenBank/DDBJ databases">
        <title>The complete genome sequence of Sphingopyxis pomeranensis sp. nov. strain WS5A3p.</title>
        <authorList>
            <person name="Kaminski M.A."/>
        </authorList>
    </citation>
    <scope>NUCLEOTIDE SEQUENCE [LARGE SCALE GENOMIC DNA]</scope>
    <source>
        <strain evidence="2">WS5A3p</strain>
    </source>
</reference>